<dbReference type="InterPro" id="IPR024079">
    <property type="entry name" value="MetalloPept_cat_dom_sf"/>
</dbReference>
<name>A0A4S4KMV8_9AGAM</name>
<proteinExistence type="inferred from homology"/>
<dbReference type="SUPFAM" id="SSF55486">
    <property type="entry name" value="Metalloproteases ('zincins'), catalytic domain"/>
    <property type="match status" value="1"/>
</dbReference>
<keyword evidence="3" id="KW-0645">Protease</keyword>
<dbReference type="GO" id="GO:0016485">
    <property type="term" value="P:protein processing"/>
    <property type="evidence" value="ECO:0007669"/>
    <property type="project" value="TreeGrafter"/>
</dbReference>
<dbReference type="PROSITE" id="PS51885">
    <property type="entry name" value="NEPRILYSIN"/>
    <property type="match status" value="1"/>
</dbReference>
<dbReference type="PANTHER" id="PTHR11733:SF167">
    <property type="entry name" value="FI17812P1-RELATED"/>
    <property type="match status" value="1"/>
</dbReference>
<comment type="similarity">
    <text evidence="2">Belongs to the peptidase M13 family.</text>
</comment>
<gene>
    <name evidence="12" type="ORF">EW145_g7181</name>
</gene>
<evidence type="ECO:0000256" key="8">
    <source>
        <dbReference type="SAM" id="MobiDB-lite"/>
    </source>
</evidence>
<dbReference type="Pfam" id="PF05649">
    <property type="entry name" value="Peptidase_M13_N"/>
    <property type="match status" value="1"/>
</dbReference>
<feature type="compositionally biased region" description="Basic and acidic residues" evidence="8">
    <location>
        <begin position="46"/>
        <end position="71"/>
    </location>
</feature>
<evidence type="ECO:0000256" key="9">
    <source>
        <dbReference type="SAM" id="Phobius"/>
    </source>
</evidence>
<evidence type="ECO:0000256" key="2">
    <source>
        <dbReference type="ARBA" id="ARBA00007357"/>
    </source>
</evidence>
<dbReference type="Gene3D" id="1.10.1380.10">
    <property type="entry name" value="Neutral endopeptidase , domain2"/>
    <property type="match status" value="1"/>
</dbReference>
<keyword evidence="9" id="KW-0812">Transmembrane</keyword>
<dbReference type="GO" id="GO:0005886">
    <property type="term" value="C:plasma membrane"/>
    <property type="evidence" value="ECO:0007669"/>
    <property type="project" value="TreeGrafter"/>
</dbReference>
<feature type="region of interest" description="Disordered" evidence="8">
    <location>
        <begin position="46"/>
        <end position="77"/>
    </location>
</feature>
<dbReference type="Proteomes" id="UP000308199">
    <property type="component" value="Unassembled WGS sequence"/>
</dbReference>
<dbReference type="Gene3D" id="3.40.390.10">
    <property type="entry name" value="Collagenase (Catalytic Domain)"/>
    <property type="match status" value="1"/>
</dbReference>
<dbReference type="OrthoDB" id="6475849at2759"/>
<evidence type="ECO:0000256" key="7">
    <source>
        <dbReference type="ARBA" id="ARBA00023049"/>
    </source>
</evidence>
<dbReference type="GO" id="GO:0004222">
    <property type="term" value="F:metalloendopeptidase activity"/>
    <property type="evidence" value="ECO:0007669"/>
    <property type="project" value="InterPro"/>
</dbReference>
<evidence type="ECO:0000259" key="10">
    <source>
        <dbReference type="Pfam" id="PF01431"/>
    </source>
</evidence>
<dbReference type="PRINTS" id="PR00786">
    <property type="entry name" value="NEPRILYSIN"/>
</dbReference>
<evidence type="ECO:0000256" key="3">
    <source>
        <dbReference type="ARBA" id="ARBA00022670"/>
    </source>
</evidence>
<keyword evidence="13" id="KW-1185">Reference proteome</keyword>
<evidence type="ECO:0000256" key="6">
    <source>
        <dbReference type="ARBA" id="ARBA00022833"/>
    </source>
</evidence>
<organism evidence="12 13">
    <name type="scientific">Phellinidium pouzarii</name>
    <dbReference type="NCBI Taxonomy" id="167371"/>
    <lineage>
        <taxon>Eukaryota</taxon>
        <taxon>Fungi</taxon>
        <taxon>Dikarya</taxon>
        <taxon>Basidiomycota</taxon>
        <taxon>Agaricomycotina</taxon>
        <taxon>Agaricomycetes</taxon>
        <taxon>Hymenochaetales</taxon>
        <taxon>Hymenochaetaceae</taxon>
        <taxon>Phellinidium</taxon>
    </lineage>
</organism>
<feature type="domain" description="Peptidase M13 C-terminal" evidence="10">
    <location>
        <begin position="728"/>
        <end position="943"/>
    </location>
</feature>
<comment type="caution">
    <text evidence="12">The sequence shown here is derived from an EMBL/GenBank/DDBJ whole genome shotgun (WGS) entry which is preliminary data.</text>
</comment>
<feature type="transmembrane region" description="Helical" evidence="9">
    <location>
        <begin position="98"/>
        <end position="120"/>
    </location>
</feature>
<keyword evidence="4" id="KW-0479">Metal-binding</keyword>
<dbReference type="CDD" id="cd08662">
    <property type="entry name" value="M13"/>
    <property type="match status" value="1"/>
</dbReference>
<keyword evidence="5" id="KW-0378">Hydrolase</keyword>
<sequence>MHAPFIRAIRQWPHAETALRPRLSLSHIKRSSRLQLRGQVVMSDYREARPPTDREDASLLRDPDAEHEENGTYRQPRKSFTDHINDIAREPLTTLTKILLIVALLLLLLTSVFIGLFAGAEHKLSHDCNSGHSPITTTQTVTGTSTVAETNTVIGTSTVVGTSYTITTTTTTEVQTTTLPSAPLPVPTGIPDSDLCMSSECIMLSAAILGSLDQTQDPCENFYEFSNGGWLSKNEIPSGKGSYGSFDAVSEGNKRIIRRIVDPTTEKVSAADSYDEESLRKLRDLYSSCMNEGLLNGRGIAPLQDIVREIKELYNTDDWKKSSTEGQKAPVESEVKGGSVHGLTSAISFMHSRGIGGLFSFDIDGDVGVDPNFMTLWFFQPDLGLPSKEYFEEKDMHTLYGNTLARMLLGLEEEDAASEEMTGRDTDEKVKVWPPWPWPPWGDDDDDNDKSPINKTERAYTLARNIVKFERRIANASLDLEVLLQDPFATYNPAEFSELAGQLPQIDFPMYFSTFTPRNFPERVILTSTTYAISLAYILETTSADVIEAYLVTRATLALAPYLGHDTAIWRASRSLAEALQGIPKGQVPDRSDWCIQRVEDALGFSAGRFFVQEAFGGDSKEKGTKVITDIISAFKTSLTNLEWMDEESATAAAQKADAIRVKVGYPLSPDTKSSRSIALYYQLVMVDKAEFFESAVNAQISKEYKKWQILGKQRDPETWLFVPSTVNAYFNPPANEIVFPAGILRPPFFQYQWPAYLQYGAFGMVAAHELTHAFDSAGRLYNQNGKLEQWWTNATSDGFNEIQKCISEQYSEYTIDDGKGGKVHVNGNLTSGENIGDSGLVQAYRAWHDQFHASVEQGREYLLPGLNYTQEQLFFIGFVFSACGTLTGDFVSIQTQLQRVRTDPHSPNKYRVEGTVSNLPEFAAAFQCKPGSKLNPPMEKRCVLW</sequence>
<evidence type="ECO:0000259" key="11">
    <source>
        <dbReference type="Pfam" id="PF05649"/>
    </source>
</evidence>
<dbReference type="GO" id="GO:0046872">
    <property type="term" value="F:metal ion binding"/>
    <property type="evidence" value="ECO:0007669"/>
    <property type="project" value="UniProtKB-KW"/>
</dbReference>
<evidence type="ECO:0000256" key="5">
    <source>
        <dbReference type="ARBA" id="ARBA00022801"/>
    </source>
</evidence>
<keyword evidence="9" id="KW-1133">Transmembrane helix</keyword>
<dbReference type="EMBL" id="SGPK01000664">
    <property type="protein sequence ID" value="THG99858.1"/>
    <property type="molecule type" value="Genomic_DNA"/>
</dbReference>
<dbReference type="PANTHER" id="PTHR11733">
    <property type="entry name" value="ZINC METALLOPROTEASE FAMILY M13 NEPRILYSIN-RELATED"/>
    <property type="match status" value="1"/>
</dbReference>
<dbReference type="InterPro" id="IPR018497">
    <property type="entry name" value="Peptidase_M13_C"/>
</dbReference>
<evidence type="ECO:0000256" key="1">
    <source>
        <dbReference type="ARBA" id="ARBA00001947"/>
    </source>
</evidence>
<feature type="domain" description="Peptidase M13 N-terminal" evidence="11">
    <location>
        <begin position="218"/>
        <end position="667"/>
    </location>
</feature>
<dbReference type="InterPro" id="IPR008753">
    <property type="entry name" value="Peptidase_M13_N"/>
</dbReference>
<keyword evidence="9" id="KW-0472">Membrane</keyword>
<keyword evidence="7" id="KW-0482">Metalloprotease</keyword>
<dbReference type="Pfam" id="PF01431">
    <property type="entry name" value="Peptidase_M13"/>
    <property type="match status" value="1"/>
</dbReference>
<evidence type="ECO:0000256" key="4">
    <source>
        <dbReference type="ARBA" id="ARBA00022723"/>
    </source>
</evidence>
<reference evidence="12 13" key="1">
    <citation type="submission" date="2019-02" db="EMBL/GenBank/DDBJ databases">
        <title>Genome sequencing of the rare red list fungi Phellinidium pouzarii.</title>
        <authorList>
            <person name="Buettner E."/>
            <person name="Kellner H."/>
        </authorList>
    </citation>
    <scope>NUCLEOTIDE SEQUENCE [LARGE SCALE GENOMIC DNA]</scope>
    <source>
        <strain evidence="12 13">DSM 108285</strain>
    </source>
</reference>
<evidence type="ECO:0000313" key="13">
    <source>
        <dbReference type="Proteomes" id="UP000308199"/>
    </source>
</evidence>
<accession>A0A4S4KMV8</accession>
<dbReference type="InterPro" id="IPR042089">
    <property type="entry name" value="Peptidase_M13_dom_2"/>
</dbReference>
<evidence type="ECO:0008006" key="14">
    <source>
        <dbReference type="Google" id="ProtNLM"/>
    </source>
</evidence>
<evidence type="ECO:0000313" key="12">
    <source>
        <dbReference type="EMBL" id="THG99858.1"/>
    </source>
</evidence>
<dbReference type="InterPro" id="IPR000718">
    <property type="entry name" value="Peptidase_M13"/>
</dbReference>
<protein>
    <recommendedName>
        <fullName evidence="14">Endothelin-converting enzyme 1</fullName>
    </recommendedName>
</protein>
<keyword evidence="6" id="KW-0862">Zinc</keyword>
<dbReference type="AlphaFoldDB" id="A0A4S4KMV8"/>
<comment type="cofactor">
    <cofactor evidence="1">
        <name>Zn(2+)</name>
        <dbReference type="ChEBI" id="CHEBI:29105"/>
    </cofactor>
</comment>